<evidence type="ECO:0000256" key="1">
    <source>
        <dbReference type="SAM" id="MobiDB-lite"/>
    </source>
</evidence>
<organism evidence="2 3">
    <name type="scientific">Cuscuta epithymum</name>
    <dbReference type="NCBI Taxonomy" id="186058"/>
    <lineage>
        <taxon>Eukaryota</taxon>
        <taxon>Viridiplantae</taxon>
        <taxon>Streptophyta</taxon>
        <taxon>Embryophyta</taxon>
        <taxon>Tracheophyta</taxon>
        <taxon>Spermatophyta</taxon>
        <taxon>Magnoliopsida</taxon>
        <taxon>eudicotyledons</taxon>
        <taxon>Gunneridae</taxon>
        <taxon>Pentapetalae</taxon>
        <taxon>asterids</taxon>
        <taxon>lamiids</taxon>
        <taxon>Solanales</taxon>
        <taxon>Convolvulaceae</taxon>
        <taxon>Cuscuteae</taxon>
        <taxon>Cuscuta</taxon>
        <taxon>Cuscuta subgen. Cuscuta</taxon>
    </lineage>
</organism>
<feature type="compositionally biased region" description="Basic residues" evidence="1">
    <location>
        <begin position="8"/>
        <end position="17"/>
    </location>
</feature>
<dbReference type="AlphaFoldDB" id="A0AAV0DIR9"/>
<protein>
    <submittedName>
        <fullName evidence="2">Uncharacterized protein</fullName>
    </submittedName>
</protein>
<accession>A0AAV0DIR9</accession>
<reference evidence="2" key="1">
    <citation type="submission" date="2022-07" db="EMBL/GenBank/DDBJ databases">
        <authorList>
            <person name="Macas J."/>
            <person name="Novak P."/>
            <person name="Neumann P."/>
        </authorList>
    </citation>
    <scope>NUCLEOTIDE SEQUENCE</scope>
</reference>
<keyword evidence="3" id="KW-1185">Reference proteome</keyword>
<evidence type="ECO:0000313" key="3">
    <source>
        <dbReference type="Proteomes" id="UP001152523"/>
    </source>
</evidence>
<proteinExistence type="predicted"/>
<dbReference type="EMBL" id="CAMAPF010000114">
    <property type="protein sequence ID" value="CAH9102273.1"/>
    <property type="molecule type" value="Genomic_DNA"/>
</dbReference>
<feature type="non-terminal residue" evidence="2">
    <location>
        <position position="124"/>
    </location>
</feature>
<evidence type="ECO:0000313" key="2">
    <source>
        <dbReference type="EMBL" id="CAH9102273.1"/>
    </source>
</evidence>
<name>A0AAV0DIR9_9ASTE</name>
<feature type="compositionally biased region" description="Basic residues" evidence="1">
    <location>
        <begin position="82"/>
        <end position="93"/>
    </location>
</feature>
<gene>
    <name evidence="2" type="ORF">CEPIT_LOCUS15965</name>
</gene>
<dbReference type="Proteomes" id="UP001152523">
    <property type="component" value="Unassembled WGS sequence"/>
</dbReference>
<sequence length="124" mass="13821">MVGESTKVCRRKRKKNRVNSGVSVDLDARGVNSMEGCGQVTVEVPQNEPVRDIDSHDEDMDQQNHAASAAQVQDKIEEARVKRNKRGPTKMKRLARDPADRIQIQYTDLGEPYGPGSVQLSSFL</sequence>
<feature type="region of interest" description="Disordered" evidence="1">
    <location>
        <begin position="1"/>
        <end position="99"/>
    </location>
</feature>
<comment type="caution">
    <text evidence="2">The sequence shown here is derived from an EMBL/GenBank/DDBJ whole genome shotgun (WGS) entry which is preliminary data.</text>
</comment>